<accession>A0A381UZY4</accession>
<evidence type="ECO:0000256" key="3">
    <source>
        <dbReference type="ARBA" id="ARBA00022617"/>
    </source>
</evidence>
<keyword evidence="6" id="KW-0560">Oxidoreductase</keyword>
<protein>
    <recommendedName>
        <fullName evidence="8">Cytochrome c domain-containing protein</fullName>
    </recommendedName>
</protein>
<dbReference type="Gene3D" id="1.10.760.10">
    <property type="entry name" value="Cytochrome c-like domain"/>
    <property type="match status" value="1"/>
</dbReference>
<dbReference type="SUPFAM" id="SSF46626">
    <property type="entry name" value="Cytochrome c"/>
    <property type="match status" value="1"/>
</dbReference>
<dbReference type="InterPro" id="IPR036909">
    <property type="entry name" value="Cyt_c-like_dom_sf"/>
</dbReference>
<dbReference type="PROSITE" id="PS51007">
    <property type="entry name" value="CYTC"/>
    <property type="match status" value="1"/>
</dbReference>
<feature type="domain" description="Cytochrome c" evidence="8">
    <location>
        <begin position="470"/>
        <end position="545"/>
    </location>
</feature>
<dbReference type="PANTHER" id="PTHR32303:SF4">
    <property type="entry name" value="QUINOPROTEIN GLUCOSE DEHYDROGENASE"/>
    <property type="match status" value="1"/>
</dbReference>
<dbReference type="Pfam" id="PF13442">
    <property type="entry name" value="Cytochrome_CBB3"/>
    <property type="match status" value="1"/>
</dbReference>
<evidence type="ECO:0000256" key="2">
    <source>
        <dbReference type="ARBA" id="ARBA00008156"/>
    </source>
</evidence>
<proteinExistence type="inferred from homology"/>
<dbReference type="InterPro" id="IPR011047">
    <property type="entry name" value="Quinoprotein_ADH-like_sf"/>
</dbReference>
<reference evidence="9" key="1">
    <citation type="submission" date="2018-05" db="EMBL/GenBank/DDBJ databases">
        <authorList>
            <person name="Lanie J.A."/>
            <person name="Ng W.-L."/>
            <person name="Kazmierczak K.M."/>
            <person name="Andrzejewski T.M."/>
            <person name="Davidsen T.M."/>
            <person name="Wayne K.J."/>
            <person name="Tettelin H."/>
            <person name="Glass J.I."/>
            <person name="Rusch D."/>
            <person name="Podicherti R."/>
            <person name="Tsui H.-C.T."/>
            <person name="Winkler M.E."/>
        </authorList>
    </citation>
    <scope>NUCLEOTIDE SEQUENCE</scope>
</reference>
<name>A0A381UZY4_9ZZZZ</name>
<evidence type="ECO:0000256" key="5">
    <source>
        <dbReference type="ARBA" id="ARBA00022729"/>
    </source>
</evidence>
<evidence type="ECO:0000259" key="8">
    <source>
        <dbReference type="PROSITE" id="PS51007"/>
    </source>
</evidence>
<dbReference type="GO" id="GO:0009055">
    <property type="term" value="F:electron transfer activity"/>
    <property type="evidence" value="ECO:0007669"/>
    <property type="project" value="InterPro"/>
</dbReference>
<dbReference type="AlphaFoldDB" id="A0A381UZY4"/>
<comment type="similarity">
    <text evidence="2">Belongs to the bacterial PQQ dehydrogenase family.</text>
</comment>
<evidence type="ECO:0000256" key="4">
    <source>
        <dbReference type="ARBA" id="ARBA00022723"/>
    </source>
</evidence>
<evidence type="ECO:0000313" key="9">
    <source>
        <dbReference type="EMBL" id="SVA32937.1"/>
    </source>
</evidence>
<organism evidence="9">
    <name type="scientific">marine metagenome</name>
    <dbReference type="NCBI Taxonomy" id="408172"/>
    <lineage>
        <taxon>unclassified sequences</taxon>
        <taxon>metagenomes</taxon>
        <taxon>ecological metagenomes</taxon>
    </lineage>
</organism>
<dbReference type="GO" id="GO:0008876">
    <property type="term" value="F:quinoprotein glucose dehydrogenase activity"/>
    <property type="evidence" value="ECO:0007669"/>
    <property type="project" value="TreeGrafter"/>
</dbReference>
<gene>
    <name evidence="9" type="ORF">METZ01_LOCUS85791</name>
</gene>
<dbReference type="GO" id="GO:0048038">
    <property type="term" value="F:quinone binding"/>
    <property type="evidence" value="ECO:0007669"/>
    <property type="project" value="InterPro"/>
</dbReference>
<dbReference type="Gene3D" id="2.140.10.10">
    <property type="entry name" value="Quinoprotein alcohol dehydrogenase-like superfamily"/>
    <property type="match status" value="2"/>
</dbReference>
<dbReference type="InterPro" id="IPR018391">
    <property type="entry name" value="PQQ_b-propeller_rpt"/>
</dbReference>
<evidence type="ECO:0000256" key="6">
    <source>
        <dbReference type="ARBA" id="ARBA00023002"/>
    </source>
</evidence>
<dbReference type="GO" id="GO:0016020">
    <property type="term" value="C:membrane"/>
    <property type="evidence" value="ECO:0007669"/>
    <property type="project" value="InterPro"/>
</dbReference>
<evidence type="ECO:0000256" key="7">
    <source>
        <dbReference type="ARBA" id="ARBA00023004"/>
    </source>
</evidence>
<comment type="cofactor">
    <cofactor evidence="1">
        <name>pyrroloquinoline quinone</name>
        <dbReference type="ChEBI" id="CHEBI:58442"/>
    </cofactor>
</comment>
<dbReference type="InterPro" id="IPR017511">
    <property type="entry name" value="PQQ_mDH"/>
</dbReference>
<dbReference type="GO" id="GO:0046872">
    <property type="term" value="F:metal ion binding"/>
    <property type="evidence" value="ECO:0007669"/>
    <property type="project" value="UniProtKB-KW"/>
</dbReference>
<dbReference type="PANTHER" id="PTHR32303">
    <property type="entry name" value="QUINOPROTEIN ALCOHOL DEHYDROGENASE (CYTOCHROME C)"/>
    <property type="match status" value="1"/>
</dbReference>
<evidence type="ECO:0000256" key="1">
    <source>
        <dbReference type="ARBA" id="ARBA00001931"/>
    </source>
</evidence>
<keyword evidence="7" id="KW-0408">Iron</keyword>
<dbReference type="SUPFAM" id="SSF50998">
    <property type="entry name" value="Quinoprotein alcohol dehydrogenase-like"/>
    <property type="match status" value="1"/>
</dbReference>
<dbReference type="GO" id="GO:0020037">
    <property type="term" value="F:heme binding"/>
    <property type="evidence" value="ECO:0007669"/>
    <property type="project" value="InterPro"/>
</dbReference>
<sequence length="698" mass="78018">MRKIILLTLTIFTFSCNYNKDWNIYGGSHQRTQYIDSEKINKKNISKLVKTWEYRTYDNDKNSEIQTNPLIIGEKFYGVSPKLKLFSLDAKTGVENWIFDPFQNDQKYFDKEDISINVCRGITYYEDNFKNSFIFYGVGSKFFKINSLTGNPDLNFGNRGYVDLHKGLGENSSSLYVSMTSPGVIYNNLIIVGSRVSEGNPAAKGNIRAFDANTGELIWVFETIPEAGKDGHETYDNPDAYLRLGGANAWAGLTLDEKRGIVYAPTGSVSYDFYGGDRVGDNLFANSIIAIDAENGKKIWHFQTVHHDVWDRDLPTPPVLFDYKINDSIIPSLAQVSKSGYTYLLNRVTGKPIYDVIERPVPTNSLLIGEKLSETQPIPTFPDPFSRQSVSIQDINPFLNNKEKDSIGKIFSSISKNDIFSPPSEKGTLIFPGFDGGAEWGGPALDPVNNMLYVNSNEMPWILTMKKVTNNSSQPMNIYNKQCLMCHGIDYKGSGKNPSIIGMRDKYNFNELKSIIKNGKGFMPGYAFLEDQKMEVLINYILQLNDGDMTDLSLMNQELFYTSTGYNKFLTNDGYPAINPPWGSLNAVNLNTGNIEWKIPLGQTEIGQKNNILTGSENYGGPIVTKSGIIFIAATSDKKIRAFDSRNGDLIWENELPYAGFATPSYYEINGIPYIAIASGGGKLGTKSGDTYVVFSIK</sequence>
<keyword evidence="4" id="KW-0479">Metal-binding</keyword>
<keyword evidence="3" id="KW-0349">Heme</keyword>
<dbReference type="CDD" id="cd10280">
    <property type="entry name" value="PQQ_mGDH"/>
    <property type="match status" value="1"/>
</dbReference>
<dbReference type="InterPro" id="IPR002372">
    <property type="entry name" value="PQQ_rpt_dom"/>
</dbReference>
<keyword evidence="5" id="KW-0732">Signal</keyword>
<dbReference type="EMBL" id="UINC01007368">
    <property type="protein sequence ID" value="SVA32937.1"/>
    <property type="molecule type" value="Genomic_DNA"/>
</dbReference>
<dbReference type="Pfam" id="PF01011">
    <property type="entry name" value="PQQ"/>
    <property type="match status" value="2"/>
</dbReference>
<dbReference type="PROSITE" id="PS51257">
    <property type="entry name" value="PROKAR_LIPOPROTEIN"/>
    <property type="match status" value="1"/>
</dbReference>
<dbReference type="InterPro" id="IPR009056">
    <property type="entry name" value="Cyt_c-like_dom"/>
</dbReference>
<dbReference type="SMART" id="SM00564">
    <property type="entry name" value="PQQ"/>
    <property type="match status" value="4"/>
</dbReference>